<dbReference type="InterPro" id="IPR011008">
    <property type="entry name" value="Dimeric_a/b-barrel"/>
</dbReference>
<evidence type="ECO:0000313" key="2">
    <source>
        <dbReference type="EMBL" id="SDW27756.1"/>
    </source>
</evidence>
<dbReference type="InterPro" id="IPR010753">
    <property type="entry name" value="DUF1330"/>
</dbReference>
<dbReference type="STRING" id="670155.SAMN04488001_0726"/>
<dbReference type="SUPFAM" id="SSF54909">
    <property type="entry name" value="Dimeric alpha+beta barrel"/>
    <property type="match status" value="1"/>
</dbReference>
<dbReference type="PANTHER" id="PTHR41521:SF4">
    <property type="entry name" value="BLR0684 PROTEIN"/>
    <property type="match status" value="1"/>
</dbReference>
<evidence type="ECO:0000259" key="1">
    <source>
        <dbReference type="Pfam" id="PF07045"/>
    </source>
</evidence>
<dbReference type="Proteomes" id="UP000199441">
    <property type="component" value="Unassembled WGS sequence"/>
</dbReference>
<proteinExistence type="predicted"/>
<organism evidence="2 3">
    <name type="scientific">Litoreibacter albidus</name>
    <dbReference type="NCBI Taxonomy" id="670155"/>
    <lineage>
        <taxon>Bacteria</taxon>
        <taxon>Pseudomonadati</taxon>
        <taxon>Pseudomonadota</taxon>
        <taxon>Alphaproteobacteria</taxon>
        <taxon>Rhodobacterales</taxon>
        <taxon>Roseobacteraceae</taxon>
        <taxon>Litoreibacter</taxon>
    </lineage>
</organism>
<dbReference type="EMBL" id="FNOI01000001">
    <property type="protein sequence ID" value="SDW27756.1"/>
    <property type="molecule type" value="Genomic_DNA"/>
</dbReference>
<reference evidence="3" key="1">
    <citation type="submission" date="2016-10" db="EMBL/GenBank/DDBJ databases">
        <authorList>
            <person name="Varghese N."/>
            <person name="Submissions S."/>
        </authorList>
    </citation>
    <scope>NUCLEOTIDE SEQUENCE [LARGE SCALE GENOMIC DNA]</scope>
    <source>
        <strain evidence="3">DSM 26922</strain>
    </source>
</reference>
<sequence length="98" mass="10669">MPKAYWIAHAEVSDPEVYEKYKAANAAPFAEYGARFIVRGGQQEVREGQAKSRTVVIEFPSLEAAQACFDSGAYQAAKAIRDPIAVADLVIVEGYDDA</sequence>
<dbReference type="Gene3D" id="3.30.70.100">
    <property type="match status" value="1"/>
</dbReference>
<keyword evidence="3" id="KW-1185">Reference proteome</keyword>
<feature type="domain" description="DUF1330" evidence="1">
    <location>
        <begin position="3"/>
        <end position="95"/>
    </location>
</feature>
<dbReference type="RefSeq" id="WP_089944539.1">
    <property type="nucleotide sequence ID" value="NZ_FNOI01000001.1"/>
</dbReference>
<dbReference type="AlphaFoldDB" id="A0A1H2S889"/>
<dbReference type="OrthoDB" id="9806380at2"/>
<dbReference type="PANTHER" id="PTHR41521">
    <property type="match status" value="1"/>
</dbReference>
<name>A0A1H2S889_9RHOB</name>
<protein>
    <submittedName>
        <fullName evidence="2">Uncharacterized conserved protein, DUF1330 family</fullName>
    </submittedName>
</protein>
<gene>
    <name evidence="2" type="ORF">SAMN04488001_0726</name>
</gene>
<dbReference type="Pfam" id="PF07045">
    <property type="entry name" value="DUF1330"/>
    <property type="match status" value="1"/>
</dbReference>
<accession>A0A1H2S889</accession>
<evidence type="ECO:0000313" key="3">
    <source>
        <dbReference type="Proteomes" id="UP000199441"/>
    </source>
</evidence>